<reference evidence="11 12" key="1">
    <citation type="submission" date="2020-05" db="EMBL/GenBank/DDBJ databases">
        <title>Aquincola sp. isolate from soil.</title>
        <authorList>
            <person name="Han J."/>
            <person name="Kim D.-U."/>
        </authorList>
    </citation>
    <scope>NUCLEOTIDE SEQUENCE [LARGE SCALE GENOMIC DNA]</scope>
    <source>
        <strain evidence="11 12">S2</strain>
    </source>
</reference>
<dbReference type="InterPro" id="IPR001757">
    <property type="entry name" value="P_typ_ATPase"/>
</dbReference>
<feature type="domain" description="Cation-transporting P-type ATPase N-terminal" evidence="10">
    <location>
        <begin position="2"/>
        <end position="69"/>
    </location>
</feature>
<keyword evidence="12" id="KW-1185">Reference proteome</keyword>
<comment type="caution">
    <text evidence="11">The sequence shown here is derived from an EMBL/GenBank/DDBJ whole genome shotgun (WGS) entry which is preliminary data.</text>
</comment>
<dbReference type="Proteomes" id="UP000737171">
    <property type="component" value="Unassembled WGS sequence"/>
</dbReference>
<dbReference type="PRINTS" id="PR00120">
    <property type="entry name" value="HATPASE"/>
</dbReference>
<dbReference type="Pfam" id="PF00690">
    <property type="entry name" value="Cation_ATPase_N"/>
    <property type="match status" value="1"/>
</dbReference>
<dbReference type="Pfam" id="PF00689">
    <property type="entry name" value="Cation_ATPase_C"/>
    <property type="match status" value="1"/>
</dbReference>
<dbReference type="SUPFAM" id="SSF56784">
    <property type="entry name" value="HAD-like"/>
    <property type="match status" value="1"/>
</dbReference>
<dbReference type="InterPro" id="IPR036412">
    <property type="entry name" value="HAD-like_sf"/>
</dbReference>
<evidence type="ECO:0000313" key="12">
    <source>
        <dbReference type="Proteomes" id="UP000737171"/>
    </source>
</evidence>
<evidence type="ECO:0000256" key="2">
    <source>
        <dbReference type="ARBA" id="ARBA00005675"/>
    </source>
</evidence>
<keyword evidence="5" id="KW-0067">ATP-binding</keyword>
<dbReference type="Gene3D" id="3.40.1110.10">
    <property type="entry name" value="Calcium-transporting ATPase, cytoplasmic domain N"/>
    <property type="match status" value="1"/>
</dbReference>
<dbReference type="Pfam" id="PF00702">
    <property type="entry name" value="Hydrolase"/>
    <property type="match status" value="1"/>
</dbReference>
<dbReference type="InterPro" id="IPR004014">
    <property type="entry name" value="ATPase_P-typ_cation-transptr_N"/>
</dbReference>
<dbReference type="InterPro" id="IPR006068">
    <property type="entry name" value="ATPase_P-typ_cation-transptr_C"/>
</dbReference>
<feature type="transmembrane region" description="Helical" evidence="9">
    <location>
        <begin position="708"/>
        <end position="729"/>
    </location>
</feature>
<keyword evidence="3 9" id="KW-0812">Transmembrane</keyword>
<evidence type="ECO:0000256" key="8">
    <source>
        <dbReference type="ARBA" id="ARBA00023136"/>
    </source>
</evidence>
<feature type="transmembrane region" description="Helical" evidence="9">
    <location>
        <begin position="767"/>
        <end position="789"/>
    </location>
</feature>
<dbReference type="SMART" id="SM00831">
    <property type="entry name" value="Cation_ATPase_N"/>
    <property type="match status" value="1"/>
</dbReference>
<dbReference type="InterPro" id="IPR023214">
    <property type="entry name" value="HAD_sf"/>
</dbReference>
<feature type="transmembrane region" description="Helical" evidence="9">
    <location>
        <begin position="657"/>
        <end position="678"/>
    </location>
</feature>
<evidence type="ECO:0000256" key="5">
    <source>
        <dbReference type="ARBA" id="ARBA00022840"/>
    </source>
</evidence>
<evidence type="ECO:0000256" key="9">
    <source>
        <dbReference type="SAM" id="Phobius"/>
    </source>
</evidence>
<keyword evidence="4" id="KW-0547">Nucleotide-binding</keyword>
<dbReference type="SFLD" id="SFLDS00003">
    <property type="entry name" value="Haloacid_Dehalogenase"/>
    <property type="match status" value="1"/>
</dbReference>
<keyword evidence="8 9" id="KW-0472">Membrane</keyword>
<dbReference type="NCBIfam" id="TIGR01494">
    <property type="entry name" value="ATPase_P-type"/>
    <property type="match status" value="2"/>
</dbReference>
<name>A0ABX2ER26_9BURK</name>
<dbReference type="PANTHER" id="PTHR43294:SF20">
    <property type="entry name" value="P-TYPE ATPASE"/>
    <property type="match status" value="1"/>
</dbReference>
<dbReference type="PRINTS" id="PR00119">
    <property type="entry name" value="CATATPASE"/>
</dbReference>
<evidence type="ECO:0000313" key="11">
    <source>
        <dbReference type="EMBL" id="NRF70975.1"/>
    </source>
</evidence>
<comment type="subcellular location">
    <subcellularLocation>
        <location evidence="1">Membrane</location>
        <topology evidence="1">Multi-pass membrane protein</topology>
    </subcellularLocation>
</comment>
<evidence type="ECO:0000256" key="3">
    <source>
        <dbReference type="ARBA" id="ARBA00022692"/>
    </source>
</evidence>
<evidence type="ECO:0000256" key="1">
    <source>
        <dbReference type="ARBA" id="ARBA00004141"/>
    </source>
</evidence>
<evidence type="ECO:0000256" key="7">
    <source>
        <dbReference type="ARBA" id="ARBA00022989"/>
    </source>
</evidence>
<keyword evidence="6" id="KW-1278">Translocase</keyword>
<dbReference type="SUPFAM" id="SSF81660">
    <property type="entry name" value="Metal cation-transporting ATPase, ATP-binding domain N"/>
    <property type="match status" value="1"/>
</dbReference>
<feature type="transmembrane region" description="Helical" evidence="9">
    <location>
        <begin position="801"/>
        <end position="819"/>
    </location>
</feature>
<accession>A0ABX2ER26</accession>
<dbReference type="SUPFAM" id="SSF81653">
    <property type="entry name" value="Calcium ATPase, transduction domain A"/>
    <property type="match status" value="1"/>
</dbReference>
<comment type="similarity">
    <text evidence="2">Belongs to the cation transport ATPase (P-type) (TC 3.A.3) family. Type IIA subfamily.</text>
</comment>
<proteinExistence type="inferred from homology"/>
<feature type="transmembrane region" description="Helical" evidence="9">
    <location>
        <begin position="232"/>
        <end position="252"/>
    </location>
</feature>
<feature type="transmembrane region" description="Helical" evidence="9">
    <location>
        <begin position="735"/>
        <end position="755"/>
    </location>
</feature>
<dbReference type="EMBL" id="JABRWJ010000010">
    <property type="protein sequence ID" value="NRF70975.1"/>
    <property type="molecule type" value="Genomic_DNA"/>
</dbReference>
<dbReference type="Gene3D" id="3.40.50.1000">
    <property type="entry name" value="HAD superfamily/HAD-like"/>
    <property type="match status" value="1"/>
</dbReference>
<organism evidence="11 12">
    <name type="scientific">Pseudaquabacterium terrae</name>
    <dbReference type="NCBI Taxonomy" id="2732868"/>
    <lineage>
        <taxon>Bacteria</taxon>
        <taxon>Pseudomonadati</taxon>
        <taxon>Pseudomonadota</taxon>
        <taxon>Betaproteobacteria</taxon>
        <taxon>Burkholderiales</taxon>
        <taxon>Sphaerotilaceae</taxon>
        <taxon>Pseudaquabacterium</taxon>
    </lineage>
</organism>
<sequence>MDHASRPPPDPGPHGLDAAAVIARRRADGPNRLPQPDRRGLLRIAASAFAQPMFLLLLAAAGVYALVGAFTDALLLLASVLVVGALAAWQEHRSERVLRALEDLSSPRCRVVRSGRTEMIASEDLVCGDRLLVAEGDRLAADALLIGGSGLGVDESLLSGESAPVAKHPNGAADAAAAADAARLHAGSLVVQGEGVAVVSATGERTTLGRIGGSLAQLKPNPSRLQRELKRLVQIVALAAVVTCLVAGALYAARDGSWTAGLLVGLTLAMSLVPEEFAVVWTVMLALGAWRLAKAQVLTRQAQAIEALGTVSVLCVDKTGTLTHNRMTLQRLHDGAQEAAPAELLPGPGPLRTLLDHAALACAPSSIEPMDQAIAAAGAAAPPHWRAQRYHGTAVGRPYVERQWRDATGRSVGAIKGAPEAVLALCAEAPLRRAALQEAARAMSERGLRVLAVARANDASDAASGAWRCVGLLGFEDPLRAEVPQAIAECRSAGMRVIMITGDAPATASSIAAQAGLSSAIVMTGAQLAALDETQLRRALRDCNVFARIEPAQKLRIVRALQAEGAVVAMTGDGVNDAPALRAADVGVAMGRRGTDVAREAAALVLLDDNFASLVQGVAAGRRIFVNLRKALGYLFAVHVPIVGVALIPLLGGGAPLLLPLHVVLLELIIDPACSLVFEAEPAQHDLMRVPPRPAGARLFEPRAVAQALMAGGIGFAGVAAVYAVAAAAGATTEVLRLLCLASIVVGNLLLLRWFRGIRGQRDTTNPVFHGLVAAVGVVLVVLLLLPGAPGLLGWPPRLDPAWALLPAVPAAWFALRAWRR</sequence>
<feature type="transmembrane region" description="Helical" evidence="9">
    <location>
        <begin position="73"/>
        <end position="89"/>
    </location>
</feature>
<dbReference type="Gene3D" id="2.70.150.10">
    <property type="entry name" value="Calcium-transporting ATPase, cytoplasmic transduction domain A"/>
    <property type="match status" value="1"/>
</dbReference>
<evidence type="ECO:0000256" key="6">
    <source>
        <dbReference type="ARBA" id="ARBA00022967"/>
    </source>
</evidence>
<evidence type="ECO:0000259" key="10">
    <source>
        <dbReference type="SMART" id="SM00831"/>
    </source>
</evidence>
<dbReference type="InterPro" id="IPR050510">
    <property type="entry name" value="Cation_transp_ATPase_P-type"/>
</dbReference>
<dbReference type="SFLD" id="SFLDF00027">
    <property type="entry name" value="p-type_atpase"/>
    <property type="match status" value="1"/>
</dbReference>
<protein>
    <submittedName>
        <fullName evidence="11">HAD-IC family P-type ATPase</fullName>
    </submittedName>
</protein>
<gene>
    <name evidence="11" type="ORF">HLB44_28610</name>
</gene>
<dbReference type="InterPro" id="IPR008250">
    <property type="entry name" value="ATPase_P-typ_transduc_dom_A_sf"/>
</dbReference>
<feature type="transmembrane region" description="Helical" evidence="9">
    <location>
        <begin position="631"/>
        <end position="651"/>
    </location>
</feature>
<feature type="transmembrane region" description="Helical" evidence="9">
    <location>
        <begin position="258"/>
        <end position="290"/>
    </location>
</feature>
<dbReference type="InterPro" id="IPR018303">
    <property type="entry name" value="ATPase_P-typ_P_site"/>
</dbReference>
<dbReference type="InterPro" id="IPR023298">
    <property type="entry name" value="ATPase_P-typ_TM_dom_sf"/>
</dbReference>
<feature type="transmembrane region" description="Helical" evidence="9">
    <location>
        <begin position="41"/>
        <end position="67"/>
    </location>
</feature>
<dbReference type="RefSeq" id="WP_173131231.1">
    <property type="nucleotide sequence ID" value="NZ_JABRWJ010000010.1"/>
</dbReference>
<dbReference type="InterPro" id="IPR023299">
    <property type="entry name" value="ATPase_P-typ_cyto_dom_N"/>
</dbReference>
<keyword evidence="7 9" id="KW-1133">Transmembrane helix</keyword>
<dbReference type="PROSITE" id="PS00154">
    <property type="entry name" value="ATPASE_E1_E2"/>
    <property type="match status" value="1"/>
</dbReference>
<dbReference type="SUPFAM" id="SSF81665">
    <property type="entry name" value="Calcium ATPase, transmembrane domain M"/>
    <property type="match status" value="1"/>
</dbReference>
<dbReference type="InterPro" id="IPR044492">
    <property type="entry name" value="P_typ_ATPase_HD_dom"/>
</dbReference>
<dbReference type="Pfam" id="PF00122">
    <property type="entry name" value="E1-E2_ATPase"/>
    <property type="match status" value="1"/>
</dbReference>
<dbReference type="SFLD" id="SFLDG00002">
    <property type="entry name" value="C1.7:_P-type_atpase_like"/>
    <property type="match status" value="1"/>
</dbReference>
<dbReference type="Gene3D" id="1.20.1110.10">
    <property type="entry name" value="Calcium-transporting ATPase, transmembrane domain"/>
    <property type="match status" value="1"/>
</dbReference>
<dbReference type="InterPro" id="IPR059000">
    <property type="entry name" value="ATPase_P-type_domA"/>
</dbReference>
<evidence type="ECO:0000256" key="4">
    <source>
        <dbReference type="ARBA" id="ARBA00022741"/>
    </source>
</evidence>
<dbReference type="PANTHER" id="PTHR43294">
    <property type="entry name" value="SODIUM/POTASSIUM-TRANSPORTING ATPASE SUBUNIT ALPHA"/>
    <property type="match status" value="1"/>
</dbReference>